<dbReference type="OMA" id="LCLRQHL"/>
<keyword evidence="3" id="KW-1185">Reference proteome</keyword>
<reference evidence="3" key="1">
    <citation type="journal article" date="2016" name="Nature">
        <title>The genome of the seagrass Zostera marina reveals angiosperm adaptation to the sea.</title>
        <authorList>
            <person name="Olsen J.L."/>
            <person name="Rouze P."/>
            <person name="Verhelst B."/>
            <person name="Lin Y.-C."/>
            <person name="Bayer T."/>
            <person name="Collen J."/>
            <person name="Dattolo E."/>
            <person name="De Paoli E."/>
            <person name="Dittami S."/>
            <person name="Maumus F."/>
            <person name="Michel G."/>
            <person name="Kersting A."/>
            <person name="Lauritano C."/>
            <person name="Lohaus R."/>
            <person name="Toepel M."/>
            <person name="Tonon T."/>
            <person name="Vanneste K."/>
            <person name="Amirebrahimi M."/>
            <person name="Brakel J."/>
            <person name="Bostroem C."/>
            <person name="Chovatia M."/>
            <person name="Grimwood J."/>
            <person name="Jenkins J.W."/>
            <person name="Jueterbock A."/>
            <person name="Mraz A."/>
            <person name="Stam W.T."/>
            <person name="Tice H."/>
            <person name="Bornberg-Bauer E."/>
            <person name="Green P.J."/>
            <person name="Pearson G.A."/>
            <person name="Procaccini G."/>
            <person name="Duarte C.M."/>
            <person name="Schmutz J."/>
            <person name="Reusch T.B.H."/>
            <person name="Van de Peer Y."/>
        </authorList>
    </citation>
    <scope>NUCLEOTIDE SEQUENCE [LARGE SCALE GENOMIC DNA]</scope>
    <source>
        <strain evidence="3">cv. Finnish</strain>
    </source>
</reference>
<dbReference type="EMBL" id="LFYR01000728">
    <property type="protein sequence ID" value="KMZ70491.1"/>
    <property type="molecule type" value="Genomic_DNA"/>
</dbReference>
<organism evidence="2 3">
    <name type="scientific">Zostera marina</name>
    <name type="common">Eelgrass</name>
    <dbReference type="NCBI Taxonomy" id="29655"/>
    <lineage>
        <taxon>Eukaryota</taxon>
        <taxon>Viridiplantae</taxon>
        <taxon>Streptophyta</taxon>
        <taxon>Embryophyta</taxon>
        <taxon>Tracheophyta</taxon>
        <taxon>Spermatophyta</taxon>
        <taxon>Magnoliopsida</taxon>
        <taxon>Liliopsida</taxon>
        <taxon>Zosteraceae</taxon>
        <taxon>Zostera</taxon>
    </lineage>
</organism>
<dbReference type="GO" id="GO:0003723">
    <property type="term" value="F:RNA binding"/>
    <property type="evidence" value="ECO:0007669"/>
    <property type="project" value="InterPro"/>
</dbReference>
<evidence type="ECO:0000313" key="3">
    <source>
        <dbReference type="Proteomes" id="UP000036987"/>
    </source>
</evidence>
<dbReference type="STRING" id="29655.A0A0K9PND9"/>
<accession>A0A0K9PND9</accession>
<feature type="domain" description="PORR" evidence="1">
    <location>
        <begin position="38"/>
        <end position="378"/>
    </location>
</feature>
<comment type="caution">
    <text evidence="2">The sequence shown here is derived from an EMBL/GenBank/DDBJ whole genome shotgun (WGS) entry which is preliminary data.</text>
</comment>
<dbReference type="PANTHER" id="PTHR31476">
    <property type="entry name" value="PROTEIN WHAT'S THIS FACTOR 1 HOMOLOG, CHLOROPLASTIC"/>
    <property type="match status" value="1"/>
</dbReference>
<proteinExistence type="predicted"/>
<dbReference type="Pfam" id="PF11955">
    <property type="entry name" value="PORR"/>
    <property type="match status" value="1"/>
</dbReference>
<dbReference type="GO" id="GO:0016787">
    <property type="term" value="F:hydrolase activity"/>
    <property type="evidence" value="ECO:0007669"/>
    <property type="project" value="UniProtKB-KW"/>
</dbReference>
<dbReference type="PANTHER" id="PTHR31476:SF13">
    <property type="entry name" value="PROTEIN WHAT'S THIS FACTOR 9, MITOCHONDRIAL"/>
    <property type="match status" value="1"/>
</dbReference>
<dbReference type="InterPro" id="IPR021099">
    <property type="entry name" value="PORR_domain"/>
</dbReference>
<dbReference type="Proteomes" id="UP000036987">
    <property type="component" value="Unassembled WGS sequence"/>
</dbReference>
<dbReference type="OrthoDB" id="627307at2759"/>
<evidence type="ECO:0000259" key="1">
    <source>
        <dbReference type="Pfam" id="PF11955"/>
    </source>
</evidence>
<protein>
    <submittedName>
        <fullName evidence="2">Ubiquitin carboxyl-terminal hydrolase family protein</fullName>
    </submittedName>
</protein>
<gene>
    <name evidence="2" type="ORF">ZOSMA_19G00730</name>
</gene>
<name>A0A0K9PND9_ZOSMR</name>
<sequence>MLAVSGRRGRSILASHLLPPFVHSQILTYVNVRTKWKKDTFYDTLEVVNESKELKTIITLKNVIVRSSERCIPISDVSKMSRIFEIHGRVAAFFRKYPSFFKEFTGPHHDLPWFALTPEAEALDLEERAIFEDRSVELFDRLRRLIMMTKEKRLPLQIIHGMQWYLGLPEDFTKRLRETEDIAGWFRLVEVENGVKELGIDDDGIEYPPPLSVVQKNVLRLLKSGGGSVADISSPHNISFPVYPSKGVRLKRKIADWLEEFQKLPYLSPYDHDHHREWNTNSDLSDKRVVGVLHELLSLMVDHSAERRRLLCLRKHLCLPQKFGRAFERHPLIFYLHMKNKTCNVVLKEGYHGGQTSAIELHPMLPVREKYVQLMRESDVILRRKRSGKVYSVSVRPRFRSKEEESGCKPKES</sequence>
<evidence type="ECO:0000313" key="2">
    <source>
        <dbReference type="EMBL" id="KMZ70491.1"/>
    </source>
</evidence>
<dbReference type="InterPro" id="IPR045040">
    <property type="entry name" value="PORR_fam"/>
</dbReference>
<dbReference type="AlphaFoldDB" id="A0A0K9PND9"/>
<keyword evidence="2" id="KW-0378">Hydrolase</keyword>